<evidence type="ECO:0000256" key="2">
    <source>
        <dbReference type="ARBA" id="ARBA00007118"/>
    </source>
</evidence>
<dbReference type="PANTHER" id="PTHR23026:SF125">
    <property type="entry name" value="OXYGEN-INSENSITIVE NAD(P)H NITROREDUCTASE"/>
    <property type="match status" value="1"/>
</dbReference>
<dbReference type="InterPro" id="IPR000415">
    <property type="entry name" value="Nitroreductase-like"/>
</dbReference>
<keyword evidence="3" id="KW-0285">Flavoprotein</keyword>
<evidence type="ECO:0000256" key="1">
    <source>
        <dbReference type="ARBA" id="ARBA00001917"/>
    </source>
</evidence>
<keyword evidence="4" id="KW-0288">FMN</keyword>
<evidence type="ECO:0000256" key="4">
    <source>
        <dbReference type="ARBA" id="ARBA00022643"/>
    </source>
</evidence>
<dbReference type="GO" id="GO:0046857">
    <property type="term" value="F:oxidoreductase activity, acting on other nitrogenous compounds as donors, with NAD or NADP as acceptor"/>
    <property type="evidence" value="ECO:0007669"/>
    <property type="project" value="TreeGrafter"/>
</dbReference>
<dbReference type="SUPFAM" id="SSF55469">
    <property type="entry name" value="FMN-dependent nitroreductase-like"/>
    <property type="match status" value="1"/>
</dbReference>
<evidence type="ECO:0000256" key="7">
    <source>
        <dbReference type="ARBA" id="ARBA00023027"/>
    </source>
</evidence>
<dbReference type="Pfam" id="PF00881">
    <property type="entry name" value="Nitroreductase"/>
    <property type="match status" value="1"/>
</dbReference>
<evidence type="ECO:0000256" key="5">
    <source>
        <dbReference type="ARBA" id="ARBA00022857"/>
    </source>
</evidence>
<dbReference type="GO" id="GO:0046256">
    <property type="term" value="P:2,4,6-trinitrotoluene catabolic process"/>
    <property type="evidence" value="ECO:0007669"/>
    <property type="project" value="TreeGrafter"/>
</dbReference>
<evidence type="ECO:0000256" key="3">
    <source>
        <dbReference type="ARBA" id="ARBA00022630"/>
    </source>
</evidence>
<dbReference type="InterPro" id="IPR050627">
    <property type="entry name" value="Nitroreductase/BluB"/>
</dbReference>
<proteinExistence type="inferred from homology"/>
<keyword evidence="7" id="KW-0520">NAD</keyword>
<comment type="similarity">
    <text evidence="2">Belongs to the nitroreductase family.</text>
</comment>
<organism evidence="9 10">
    <name type="scientific">Candidatus Ligilactobacillus excrementigallinarum</name>
    <dbReference type="NCBI Taxonomy" id="2838641"/>
    <lineage>
        <taxon>Bacteria</taxon>
        <taxon>Bacillati</taxon>
        <taxon>Bacillota</taxon>
        <taxon>Bacilli</taxon>
        <taxon>Lactobacillales</taxon>
        <taxon>Lactobacillaceae</taxon>
        <taxon>Ligilactobacillus</taxon>
    </lineage>
</organism>
<keyword evidence="5" id="KW-0521">NADP</keyword>
<dbReference type="Proteomes" id="UP000823963">
    <property type="component" value="Unassembled WGS sequence"/>
</dbReference>
<dbReference type="PANTHER" id="PTHR23026">
    <property type="entry name" value="NADPH NITROREDUCTASE"/>
    <property type="match status" value="1"/>
</dbReference>
<accession>A0A9D1UWA7</accession>
<dbReference type="GO" id="GO:0005829">
    <property type="term" value="C:cytosol"/>
    <property type="evidence" value="ECO:0007669"/>
    <property type="project" value="TreeGrafter"/>
</dbReference>
<comment type="cofactor">
    <cofactor evidence="1">
        <name>FMN</name>
        <dbReference type="ChEBI" id="CHEBI:58210"/>
    </cofactor>
</comment>
<reference evidence="9" key="2">
    <citation type="submission" date="2021-04" db="EMBL/GenBank/DDBJ databases">
        <authorList>
            <person name="Gilroy R."/>
        </authorList>
    </citation>
    <scope>NUCLEOTIDE SEQUENCE</scope>
    <source>
        <strain evidence="9">6627</strain>
    </source>
</reference>
<dbReference type="CDD" id="cd02149">
    <property type="entry name" value="NfsB-like"/>
    <property type="match status" value="1"/>
</dbReference>
<name>A0A9D1UWA7_9LACO</name>
<dbReference type="EMBL" id="DXFP01000021">
    <property type="protein sequence ID" value="HIX01642.1"/>
    <property type="molecule type" value="Genomic_DNA"/>
</dbReference>
<comment type="caution">
    <text evidence="9">The sequence shown here is derived from an EMBL/GenBank/DDBJ whole genome shotgun (WGS) entry which is preliminary data.</text>
</comment>
<gene>
    <name evidence="9" type="ORF">H9861_02690</name>
</gene>
<dbReference type="AlphaFoldDB" id="A0A9D1UWA7"/>
<dbReference type="InterPro" id="IPR029479">
    <property type="entry name" value="Nitroreductase"/>
</dbReference>
<dbReference type="InterPro" id="IPR033878">
    <property type="entry name" value="NfsB-like"/>
</dbReference>
<sequence length="221" mass="25567">MSTARERKAIIDVFQRRYATKKFNPTKKISNKDFETILEAGRLSPSSFGYEPWKFLVIENEKMKNDLKDICWGAINSLNGASHFIIILARKNVTIESAHVKHMVEDVMHHEFSITSERSQKFKDFQENDFDLNSERSLFDWASKQTYIPLTNMMTTAAMLGIDSCPIEGFNREKVDRYLANKEIIDPVEFGTSVMLGLGYRNQQQPVKTRQSMDEIVEVIK</sequence>
<evidence type="ECO:0000313" key="10">
    <source>
        <dbReference type="Proteomes" id="UP000823963"/>
    </source>
</evidence>
<evidence type="ECO:0000256" key="6">
    <source>
        <dbReference type="ARBA" id="ARBA00023002"/>
    </source>
</evidence>
<protein>
    <submittedName>
        <fullName evidence="9">NAD(P)H-dependent oxidoreductase</fullName>
    </submittedName>
</protein>
<evidence type="ECO:0000259" key="8">
    <source>
        <dbReference type="Pfam" id="PF00881"/>
    </source>
</evidence>
<dbReference type="Gene3D" id="3.40.109.10">
    <property type="entry name" value="NADH Oxidase"/>
    <property type="match status" value="1"/>
</dbReference>
<keyword evidence="6" id="KW-0560">Oxidoreductase</keyword>
<feature type="domain" description="Nitroreductase" evidence="8">
    <location>
        <begin position="16"/>
        <end position="180"/>
    </location>
</feature>
<reference evidence="9" key="1">
    <citation type="journal article" date="2021" name="PeerJ">
        <title>Extensive microbial diversity within the chicken gut microbiome revealed by metagenomics and culture.</title>
        <authorList>
            <person name="Gilroy R."/>
            <person name="Ravi A."/>
            <person name="Getino M."/>
            <person name="Pursley I."/>
            <person name="Horton D.L."/>
            <person name="Alikhan N.F."/>
            <person name="Baker D."/>
            <person name="Gharbi K."/>
            <person name="Hall N."/>
            <person name="Watson M."/>
            <person name="Adriaenssens E.M."/>
            <person name="Foster-Nyarko E."/>
            <person name="Jarju S."/>
            <person name="Secka A."/>
            <person name="Antonio M."/>
            <person name="Oren A."/>
            <person name="Chaudhuri R.R."/>
            <person name="La Ragione R."/>
            <person name="Hildebrand F."/>
            <person name="Pallen M.J."/>
        </authorList>
    </citation>
    <scope>NUCLEOTIDE SEQUENCE</scope>
    <source>
        <strain evidence="9">6627</strain>
    </source>
</reference>
<evidence type="ECO:0000313" key="9">
    <source>
        <dbReference type="EMBL" id="HIX01642.1"/>
    </source>
</evidence>